<sequence length="107" mass="12447">MRRSRPPDTFLLGLHMIESTKFLSSLAHNNPHRPRFSIRPGLDAMLEIEHRGQSIQLPLSEILNFASRWQADYSEREKQIQPAGGLCRFPYPLYNVRLNDPDVPDYD</sequence>
<protein>
    <submittedName>
        <fullName evidence="1">Uncharacterized protein</fullName>
    </submittedName>
</protein>
<evidence type="ECO:0000313" key="2">
    <source>
        <dbReference type="Proteomes" id="UP000000366"/>
    </source>
</evidence>
<gene>
    <name evidence="1" type="ordered locus">Mpe_A3822</name>
</gene>
<dbReference type="AlphaFoldDB" id="A2SMI6"/>
<dbReference type="Proteomes" id="UP000000366">
    <property type="component" value="Chromosome"/>
</dbReference>
<dbReference type="EMBL" id="CP000555">
    <property type="protein sequence ID" value="ABM96775.1"/>
    <property type="molecule type" value="Genomic_DNA"/>
</dbReference>
<keyword evidence="2" id="KW-1185">Reference proteome</keyword>
<name>A2SMI6_METPP</name>
<organism evidence="1 2">
    <name type="scientific">Methylibium petroleiphilum (strain ATCC BAA-1232 / LMG 22953 / PM1)</name>
    <dbReference type="NCBI Taxonomy" id="420662"/>
    <lineage>
        <taxon>Bacteria</taxon>
        <taxon>Pseudomonadati</taxon>
        <taxon>Pseudomonadota</taxon>
        <taxon>Betaproteobacteria</taxon>
        <taxon>Burkholderiales</taxon>
        <taxon>Sphaerotilaceae</taxon>
        <taxon>Methylibium</taxon>
    </lineage>
</organism>
<evidence type="ECO:0000313" key="1">
    <source>
        <dbReference type="EMBL" id="ABM96775.1"/>
    </source>
</evidence>
<dbReference type="HOGENOM" id="CLU_2206949_0_0_4"/>
<dbReference type="KEGG" id="mpt:Mpe_A3822"/>
<dbReference type="STRING" id="420662.Mpe_A3822"/>
<reference evidence="1 2" key="1">
    <citation type="journal article" date="2007" name="J. Bacteriol.">
        <title>Whole-genome analysis of the methyl tert-butyl ether-degrading beta-proteobacterium Methylibium petroleiphilum PM1.</title>
        <authorList>
            <person name="Kane S.R."/>
            <person name="Chakicherla A.Y."/>
            <person name="Chain P.S.G."/>
            <person name="Schmidt R."/>
            <person name="Shin M.W."/>
            <person name="Legler T.C."/>
            <person name="Scow K.M."/>
            <person name="Larimer F.W."/>
            <person name="Lucas S.M."/>
            <person name="Richardson P.M."/>
            <person name="Hristova K.R."/>
        </authorList>
    </citation>
    <scope>NUCLEOTIDE SEQUENCE [LARGE SCALE GENOMIC DNA]</scope>
    <source>
        <strain evidence="2">ATCC BAA-1232 / LMG 22953 / PM1</strain>
    </source>
</reference>
<accession>A2SMI6</accession>
<proteinExistence type="predicted"/>